<accession>A0A2Z6ERY7</accession>
<proteinExistence type="predicted"/>
<gene>
    <name evidence="1" type="ORF">MCB1EB_0004</name>
</gene>
<organism evidence="1 2">
    <name type="scientific">Mycoavidus cysteinexigens</name>
    <dbReference type="NCBI Taxonomy" id="1553431"/>
    <lineage>
        <taxon>Bacteria</taxon>
        <taxon>Pseudomonadati</taxon>
        <taxon>Pseudomonadota</taxon>
        <taxon>Betaproteobacteria</taxon>
        <taxon>Burkholderiales</taxon>
        <taxon>Burkholderiaceae</taxon>
        <taxon>Mycoavidus</taxon>
    </lineage>
</organism>
<sequence>MKVQSKLECADWSAKRELIRALVKRIEINQQDVNVVFRISPPDLLDVPQGGGYECLQHCEGRNQPNFIESISALCVRQMNAAQPLGQTF</sequence>
<dbReference type="AlphaFoldDB" id="A0A2Z6ERY7"/>
<dbReference type="Proteomes" id="UP000282597">
    <property type="component" value="Chromosome"/>
</dbReference>
<keyword evidence="2" id="KW-1185">Reference proteome</keyword>
<reference evidence="1 2" key="1">
    <citation type="journal article" date="2018" name="Microbes Environ.">
        <title>Comparative Genomic Insights into Endofungal Lifestyles of Two Bacterial Endosymbionts, Mycoavidus cysteinexigens and Burkholderia rhizoxinica.</title>
        <authorList>
            <person name="Sharmin D."/>
            <person name="Guo Y."/>
            <person name="Nishizawa T."/>
            <person name="Ohshima S."/>
            <person name="Sato Y."/>
            <person name="Takashima Y."/>
            <person name="Narisawa K."/>
            <person name="Ohta H."/>
        </authorList>
    </citation>
    <scope>NUCLEOTIDE SEQUENCE [LARGE SCALE GENOMIC DNA]</scope>
    <source>
        <strain evidence="1 2">B1-EB</strain>
    </source>
</reference>
<dbReference type="RefSeq" id="WP_284271376.1">
    <property type="nucleotide sequence ID" value="NZ_BSOD01000032.1"/>
</dbReference>
<dbReference type="KEGG" id="mcys:MCB1EB_0004"/>
<name>A0A2Z6ERY7_9BURK</name>
<dbReference type="EMBL" id="AP018150">
    <property type="protein sequence ID" value="BBE08165.1"/>
    <property type="molecule type" value="Genomic_DNA"/>
</dbReference>
<evidence type="ECO:0000313" key="1">
    <source>
        <dbReference type="EMBL" id="BBE08165.1"/>
    </source>
</evidence>
<evidence type="ECO:0000313" key="2">
    <source>
        <dbReference type="Proteomes" id="UP000282597"/>
    </source>
</evidence>
<protein>
    <submittedName>
        <fullName evidence="1">Site-specific recombinase, DNA invertase Pin</fullName>
    </submittedName>
</protein>